<dbReference type="Gene3D" id="4.10.240.10">
    <property type="entry name" value="Zn(2)-C6 fungal-type DNA-binding domain"/>
    <property type="match status" value="1"/>
</dbReference>
<keyword evidence="2" id="KW-0479">Metal-binding</keyword>
<evidence type="ECO:0000313" key="10">
    <source>
        <dbReference type="Proteomes" id="UP001345691"/>
    </source>
</evidence>
<feature type="region of interest" description="Disordered" evidence="7">
    <location>
        <begin position="1"/>
        <end position="21"/>
    </location>
</feature>
<evidence type="ECO:0000256" key="6">
    <source>
        <dbReference type="ARBA" id="ARBA00023242"/>
    </source>
</evidence>
<dbReference type="PANTHER" id="PTHR31001:SF45">
    <property type="entry name" value="ZN(II)2CYS6 TRANSCRIPTION FACTOR (EUROFUNG)"/>
    <property type="match status" value="1"/>
</dbReference>
<evidence type="ECO:0000256" key="4">
    <source>
        <dbReference type="ARBA" id="ARBA00023125"/>
    </source>
</evidence>
<dbReference type="PROSITE" id="PS00463">
    <property type="entry name" value="ZN2_CY6_FUNGAL_1"/>
    <property type="match status" value="1"/>
</dbReference>
<evidence type="ECO:0000256" key="1">
    <source>
        <dbReference type="ARBA" id="ARBA00004123"/>
    </source>
</evidence>
<keyword evidence="10" id="KW-1185">Reference proteome</keyword>
<evidence type="ECO:0000259" key="8">
    <source>
        <dbReference type="PROSITE" id="PS50048"/>
    </source>
</evidence>
<keyword evidence="4" id="KW-0238">DNA-binding</keyword>
<evidence type="ECO:0000256" key="2">
    <source>
        <dbReference type="ARBA" id="ARBA00022723"/>
    </source>
</evidence>
<dbReference type="Pfam" id="PF00172">
    <property type="entry name" value="Zn_clus"/>
    <property type="match status" value="1"/>
</dbReference>
<organism evidence="9 10">
    <name type="scientific">Exophiala sideris</name>
    <dbReference type="NCBI Taxonomy" id="1016849"/>
    <lineage>
        <taxon>Eukaryota</taxon>
        <taxon>Fungi</taxon>
        <taxon>Dikarya</taxon>
        <taxon>Ascomycota</taxon>
        <taxon>Pezizomycotina</taxon>
        <taxon>Eurotiomycetes</taxon>
        <taxon>Chaetothyriomycetidae</taxon>
        <taxon>Chaetothyriales</taxon>
        <taxon>Herpotrichiellaceae</taxon>
        <taxon>Exophiala</taxon>
    </lineage>
</organism>
<dbReference type="InterPro" id="IPR050613">
    <property type="entry name" value="Sec_Metabolite_Reg"/>
</dbReference>
<keyword evidence="6" id="KW-0539">Nucleus</keyword>
<evidence type="ECO:0000313" key="9">
    <source>
        <dbReference type="EMBL" id="KAK5063651.1"/>
    </source>
</evidence>
<dbReference type="PROSITE" id="PS50048">
    <property type="entry name" value="ZN2_CY6_FUNGAL_2"/>
    <property type="match status" value="1"/>
</dbReference>
<evidence type="ECO:0000256" key="3">
    <source>
        <dbReference type="ARBA" id="ARBA00023015"/>
    </source>
</evidence>
<dbReference type="EMBL" id="JAVRRF010000007">
    <property type="protein sequence ID" value="KAK5063651.1"/>
    <property type="molecule type" value="Genomic_DNA"/>
</dbReference>
<gene>
    <name evidence="9" type="ORF">LTR69_004357</name>
</gene>
<accession>A0ABR0JGK4</accession>
<dbReference type="InterPro" id="IPR001138">
    <property type="entry name" value="Zn2Cys6_DnaBD"/>
</dbReference>
<feature type="compositionally biased region" description="Basic and acidic residues" evidence="7">
    <location>
        <begin position="10"/>
        <end position="21"/>
    </location>
</feature>
<dbReference type="CDD" id="cd00067">
    <property type="entry name" value="GAL4"/>
    <property type="match status" value="1"/>
</dbReference>
<proteinExistence type="predicted"/>
<dbReference type="Proteomes" id="UP001345691">
    <property type="component" value="Unassembled WGS sequence"/>
</dbReference>
<name>A0ABR0JGK4_9EURO</name>
<feature type="domain" description="Zn(2)-C6 fungal-type" evidence="8">
    <location>
        <begin position="30"/>
        <end position="58"/>
    </location>
</feature>
<comment type="caution">
    <text evidence="9">The sequence shown here is derived from an EMBL/GenBank/DDBJ whole genome shotgun (WGS) entry which is preliminary data.</text>
</comment>
<comment type="subcellular location">
    <subcellularLocation>
        <location evidence="1">Nucleus</location>
    </subcellularLocation>
</comment>
<evidence type="ECO:0000256" key="7">
    <source>
        <dbReference type="SAM" id="MobiDB-lite"/>
    </source>
</evidence>
<keyword evidence="5" id="KW-0804">Transcription</keyword>
<evidence type="ECO:0000256" key="5">
    <source>
        <dbReference type="ARBA" id="ARBA00023163"/>
    </source>
</evidence>
<feature type="region of interest" description="Disordered" evidence="7">
    <location>
        <begin position="91"/>
        <end position="140"/>
    </location>
</feature>
<dbReference type="CDD" id="cd12148">
    <property type="entry name" value="fungal_TF_MHR"/>
    <property type="match status" value="1"/>
</dbReference>
<sequence>MSDFTPEPDAEPRRTITDKKAVEQPQRVLACRLCSQRKKKCDRTFPCANCVRAGAHCVPATTSAPRQRRRRFPERDLLGRLRHYESLLRQNNITYEPLHPHEPGREQDREQASPSEDTKGSDTLEDMPSDVSKDRSATQPKQAVDFFRAIGRLRGKTLGSVENDHKCDDDDHARGLWMQGSDHLLFFGQPRISIYLDNVNPLLKVTHASTLQARIIDALMDMSNISPTLEALIFSIYCVAILSLTEDECSILCGSMRANLLSSYHLACQQALQNCNVLQTDDLDCLTALYLYLVSVRPETNPRSLSSILAVAIRIAKRMNMHDESGYARYDALEAEIRRRLWWSLTLFDHRICELSDYKDTSLAPTWDCRPPRNVNDLDLRPQMKTLPAVHEKPSEAIFAVVRSELADFVRHSAFHINFINPSLNAIAQPKATRYGTIVETDDFVTLEKLIEDKYLCLCDPDNPVHFMTIWTTRSILARYRLLQYYSRQSQSSAQLPDVQRAVATSCALSMLECDTKLRTNPLTKRFLWLVDVHIPAIAFNHILNDLSKRPDADYAEKAWEAMSNNYEARAVRPSTEKLASLVLWISTVLHVWEIREALLKRQNKQPPVAPRIVTRMRDKVEQMSSNGEQYSAPANVGESRLYMPPSLECFTAPGLGAYPDIPGQAMMDFHADQLWTMLDWTQVNTQGW</sequence>
<dbReference type="InterPro" id="IPR036864">
    <property type="entry name" value="Zn2-C6_fun-type_DNA-bd_sf"/>
</dbReference>
<reference evidence="9 10" key="1">
    <citation type="submission" date="2023-08" db="EMBL/GenBank/DDBJ databases">
        <title>Black Yeasts Isolated from many extreme environments.</title>
        <authorList>
            <person name="Coleine C."/>
            <person name="Stajich J.E."/>
            <person name="Selbmann L."/>
        </authorList>
    </citation>
    <scope>NUCLEOTIDE SEQUENCE [LARGE SCALE GENOMIC DNA]</scope>
    <source>
        <strain evidence="9 10">CCFEE 6328</strain>
    </source>
</reference>
<keyword evidence="3" id="KW-0805">Transcription regulation</keyword>
<protein>
    <recommendedName>
        <fullName evidence="8">Zn(2)-C6 fungal-type domain-containing protein</fullName>
    </recommendedName>
</protein>
<dbReference type="SUPFAM" id="SSF57701">
    <property type="entry name" value="Zn2/Cys6 DNA-binding domain"/>
    <property type="match status" value="1"/>
</dbReference>
<feature type="compositionally biased region" description="Basic and acidic residues" evidence="7">
    <location>
        <begin position="98"/>
        <end position="122"/>
    </location>
</feature>
<dbReference type="SMART" id="SM00066">
    <property type="entry name" value="GAL4"/>
    <property type="match status" value="1"/>
</dbReference>
<dbReference type="PANTHER" id="PTHR31001">
    <property type="entry name" value="UNCHARACTERIZED TRANSCRIPTIONAL REGULATORY PROTEIN"/>
    <property type="match status" value="1"/>
</dbReference>
<dbReference type="Pfam" id="PF04082">
    <property type="entry name" value="Fungal_trans"/>
    <property type="match status" value="1"/>
</dbReference>
<dbReference type="InterPro" id="IPR007219">
    <property type="entry name" value="XnlR_reg_dom"/>
</dbReference>